<dbReference type="AlphaFoldDB" id="A0A1F5PLY8"/>
<evidence type="ECO:0000313" key="6">
    <source>
        <dbReference type="EMBL" id="OGE90682.1"/>
    </source>
</evidence>
<dbReference type="PANTHER" id="PTHR18895">
    <property type="entry name" value="HEMK METHYLTRANSFERASE"/>
    <property type="match status" value="1"/>
</dbReference>
<dbReference type="EMBL" id="MFEY01000004">
    <property type="protein sequence ID" value="OGE90682.1"/>
    <property type="molecule type" value="Genomic_DNA"/>
</dbReference>
<reference evidence="6 7" key="1">
    <citation type="journal article" date="2016" name="Nat. Commun.">
        <title>Thousands of microbial genomes shed light on interconnected biogeochemical processes in an aquifer system.</title>
        <authorList>
            <person name="Anantharaman K."/>
            <person name="Brown C.T."/>
            <person name="Hug L.A."/>
            <person name="Sharon I."/>
            <person name="Castelle C.J."/>
            <person name="Probst A.J."/>
            <person name="Thomas B.C."/>
            <person name="Singh A."/>
            <person name="Wilkins M.J."/>
            <person name="Karaoz U."/>
            <person name="Brodie E.L."/>
            <person name="Williams K.H."/>
            <person name="Hubbard S.S."/>
            <person name="Banfield J.F."/>
        </authorList>
    </citation>
    <scope>NUCLEOTIDE SEQUENCE [LARGE SCALE GENOMIC DNA]</scope>
</reference>
<accession>A0A1F5PLY8</accession>
<evidence type="ECO:0000259" key="5">
    <source>
        <dbReference type="Pfam" id="PF17827"/>
    </source>
</evidence>
<evidence type="ECO:0000256" key="3">
    <source>
        <dbReference type="ARBA" id="ARBA00022691"/>
    </source>
</evidence>
<dbReference type="Proteomes" id="UP000177682">
    <property type="component" value="Unassembled WGS sequence"/>
</dbReference>
<dbReference type="InterPro" id="IPR029063">
    <property type="entry name" value="SAM-dependent_MTases_sf"/>
</dbReference>
<dbReference type="InterPro" id="IPR019874">
    <property type="entry name" value="RF_methyltr_PrmC"/>
</dbReference>
<dbReference type="InterPro" id="IPR040758">
    <property type="entry name" value="PrmC_N"/>
</dbReference>
<name>A0A1F5PLY8_9BACT</name>
<evidence type="ECO:0000256" key="1">
    <source>
        <dbReference type="ARBA" id="ARBA00022603"/>
    </source>
</evidence>
<dbReference type="Gene3D" id="1.10.8.10">
    <property type="entry name" value="DNA helicase RuvA subunit, C-terminal domain"/>
    <property type="match status" value="1"/>
</dbReference>
<dbReference type="InterPro" id="IPR004556">
    <property type="entry name" value="HemK-like"/>
</dbReference>
<dbReference type="NCBIfam" id="TIGR03534">
    <property type="entry name" value="RF_mod_PrmC"/>
    <property type="match status" value="1"/>
</dbReference>
<organism evidence="6 7">
    <name type="scientific">Candidatus Doudnabacteria bacterium RIFCSPHIGHO2_12_FULL_48_16</name>
    <dbReference type="NCBI Taxonomy" id="1817838"/>
    <lineage>
        <taxon>Bacteria</taxon>
        <taxon>Candidatus Doudnaibacteriota</taxon>
    </lineage>
</organism>
<evidence type="ECO:0000256" key="2">
    <source>
        <dbReference type="ARBA" id="ARBA00022679"/>
    </source>
</evidence>
<dbReference type="Pfam" id="PF17827">
    <property type="entry name" value="PrmC_N"/>
    <property type="match status" value="1"/>
</dbReference>
<dbReference type="InterPro" id="IPR050320">
    <property type="entry name" value="N5-glutamine_MTase"/>
</dbReference>
<dbReference type="SUPFAM" id="SSF53335">
    <property type="entry name" value="S-adenosyl-L-methionine-dependent methyltransferases"/>
    <property type="match status" value="1"/>
</dbReference>
<dbReference type="Pfam" id="PF13847">
    <property type="entry name" value="Methyltransf_31"/>
    <property type="match status" value="1"/>
</dbReference>
<keyword evidence="1 6" id="KW-0489">Methyltransferase</keyword>
<keyword evidence="3" id="KW-0949">S-adenosyl-L-methionine</keyword>
<dbReference type="InterPro" id="IPR025714">
    <property type="entry name" value="Methyltranfer_dom"/>
</dbReference>
<evidence type="ECO:0000259" key="4">
    <source>
        <dbReference type="Pfam" id="PF13847"/>
    </source>
</evidence>
<proteinExistence type="predicted"/>
<dbReference type="PANTHER" id="PTHR18895:SF74">
    <property type="entry name" value="MTRF1L RELEASE FACTOR GLUTAMINE METHYLTRANSFERASE"/>
    <property type="match status" value="1"/>
</dbReference>
<gene>
    <name evidence="6" type="ORF">A3E29_00950</name>
</gene>
<sequence>MTIRQALNSATRILKRKSTSPSLDAEVLLAYVLKKPKTDIFVRMDNFVYKRDRQKFLALIKKRSQGWPVAYLTHEKEFFGLKFYVDKNVLIPRPETEGLVDLVLEKLKIVNYKLKILDIGTGSGCIIVSLAKSLRNAELVSASQPRDPEINSEFRYFASDISSAALKIARKNARRHKVKVNFKKSNLLSAWKNQRFDVIVANLPYLAKETDPSTKFEPKKALIAKNHGLGLIAKLLQQISTLSAPPSALFLEIGHDQGAKIKKLAAKWLPSFDTKIFRDMSGKNRYAILNAPDLIL</sequence>
<dbReference type="NCBIfam" id="TIGR00536">
    <property type="entry name" value="hemK_fam"/>
    <property type="match status" value="1"/>
</dbReference>
<dbReference type="GO" id="GO:0008276">
    <property type="term" value="F:protein methyltransferase activity"/>
    <property type="evidence" value="ECO:0007669"/>
    <property type="project" value="InterPro"/>
</dbReference>
<dbReference type="CDD" id="cd02440">
    <property type="entry name" value="AdoMet_MTases"/>
    <property type="match status" value="1"/>
</dbReference>
<evidence type="ECO:0000313" key="7">
    <source>
        <dbReference type="Proteomes" id="UP000177682"/>
    </source>
</evidence>
<feature type="domain" description="Methyltransferase" evidence="4">
    <location>
        <begin position="113"/>
        <end position="250"/>
    </location>
</feature>
<dbReference type="Gene3D" id="3.40.50.150">
    <property type="entry name" value="Vaccinia Virus protein VP39"/>
    <property type="match status" value="1"/>
</dbReference>
<keyword evidence="2 6" id="KW-0808">Transferase</keyword>
<comment type="caution">
    <text evidence="6">The sequence shown here is derived from an EMBL/GenBank/DDBJ whole genome shotgun (WGS) entry which is preliminary data.</text>
</comment>
<feature type="domain" description="Release factor glutamine methyltransferase N-terminal" evidence="5">
    <location>
        <begin position="5"/>
        <end position="73"/>
    </location>
</feature>
<protein>
    <submittedName>
        <fullName evidence="6">Protein-(Glutamine-N5) methyltransferase, release factor-specific</fullName>
    </submittedName>
</protein>
<dbReference type="GO" id="GO:0032259">
    <property type="term" value="P:methylation"/>
    <property type="evidence" value="ECO:0007669"/>
    <property type="project" value="UniProtKB-KW"/>
</dbReference>